<dbReference type="InterPro" id="IPR029065">
    <property type="entry name" value="Enolase_C-like"/>
</dbReference>
<reference evidence="4" key="1">
    <citation type="journal article" date="2019" name="Int. J. Syst. Evol. Microbiol.">
        <title>The Global Catalogue of Microorganisms (GCM) 10K type strain sequencing project: providing services to taxonomists for standard genome sequencing and annotation.</title>
        <authorList>
            <consortium name="The Broad Institute Genomics Platform"/>
            <consortium name="The Broad Institute Genome Sequencing Center for Infectious Disease"/>
            <person name="Wu L."/>
            <person name="Ma J."/>
        </authorList>
    </citation>
    <scope>NUCLEOTIDE SEQUENCE [LARGE SCALE GENOMIC DNA]</scope>
    <source>
        <strain evidence="4">CCUG 58938</strain>
    </source>
</reference>
<keyword evidence="1" id="KW-0479">Metal-binding</keyword>
<organism evidence="3 4">
    <name type="scientific">Ohtaekwangia kribbensis</name>
    <dbReference type="NCBI Taxonomy" id="688913"/>
    <lineage>
        <taxon>Bacteria</taxon>
        <taxon>Pseudomonadati</taxon>
        <taxon>Bacteroidota</taxon>
        <taxon>Cytophagia</taxon>
        <taxon>Cytophagales</taxon>
        <taxon>Fulvivirgaceae</taxon>
        <taxon>Ohtaekwangia</taxon>
    </lineage>
</organism>
<dbReference type="Gene3D" id="3.30.390.10">
    <property type="entry name" value="Enolase-like, N-terminal domain"/>
    <property type="match status" value="1"/>
</dbReference>
<dbReference type="EMBL" id="JBHTKA010000007">
    <property type="protein sequence ID" value="MFD1000802.1"/>
    <property type="molecule type" value="Genomic_DNA"/>
</dbReference>
<dbReference type="RefSeq" id="WP_377580257.1">
    <property type="nucleotide sequence ID" value="NZ_JBHTKA010000007.1"/>
</dbReference>
<dbReference type="PANTHER" id="PTHR48073:SF2">
    <property type="entry name" value="O-SUCCINYLBENZOATE SYNTHASE"/>
    <property type="match status" value="1"/>
</dbReference>
<dbReference type="PANTHER" id="PTHR48073">
    <property type="entry name" value="O-SUCCINYLBENZOATE SYNTHASE-RELATED"/>
    <property type="match status" value="1"/>
</dbReference>
<evidence type="ECO:0000313" key="4">
    <source>
        <dbReference type="Proteomes" id="UP001597112"/>
    </source>
</evidence>
<dbReference type="InterPro" id="IPR036849">
    <property type="entry name" value="Enolase-like_C_sf"/>
</dbReference>
<dbReference type="SUPFAM" id="SSF51604">
    <property type="entry name" value="Enolase C-terminal domain-like"/>
    <property type="match status" value="1"/>
</dbReference>
<feature type="domain" description="Mandelate racemase/muconate lactonizing enzyme C-terminal" evidence="2">
    <location>
        <begin position="139"/>
        <end position="236"/>
    </location>
</feature>
<dbReference type="SFLD" id="SFLDS00001">
    <property type="entry name" value="Enolase"/>
    <property type="match status" value="1"/>
</dbReference>
<dbReference type="Proteomes" id="UP001597112">
    <property type="component" value="Unassembled WGS sequence"/>
</dbReference>
<dbReference type="Gene3D" id="3.20.20.120">
    <property type="entry name" value="Enolase-like C-terminal domain"/>
    <property type="match status" value="1"/>
</dbReference>
<proteinExistence type="predicted"/>
<comment type="caution">
    <text evidence="3">The sequence shown here is derived from an EMBL/GenBank/DDBJ whole genome shotgun (WGS) entry which is preliminary data.</text>
</comment>
<evidence type="ECO:0000313" key="3">
    <source>
        <dbReference type="EMBL" id="MFD1000802.1"/>
    </source>
</evidence>
<gene>
    <name evidence="3" type="ORF">ACFQ21_15860</name>
</gene>
<evidence type="ECO:0000259" key="2">
    <source>
        <dbReference type="SMART" id="SM00922"/>
    </source>
</evidence>
<dbReference type="SFLD" id="SFLDG00180">
    <property type="entry name" value="muconate_cycloisomerase"/>
    <property type="match status" value="1"/>
</dbReference>
<accession>A0ABW3K3E9</accession>
<keyword evidence="4" id="KW-1185">Reference proteome</keyword>
<evidence type="ECO:0000256" key="1">
    <source>
        <dbReference type="ARBA" id="ARBA00022723"/>
    </source>
</evidence>
<sequence length="354" mass="39663">MALQASYQKKTFQFNFKARTSRGLMREKTSWFIKVWDDTAPHIVGIGECGPLPGLSIDDKPDFEQTLKETLDKLMSLQPQHLNTSTLQHIAPPGYPSITFGLETALLDLQNGGKRVIFDNDFVKGKSIPINGLIWMGDLDFMLHQISDKVSQGFTCIKLKVGGLNFDKECDVLEYIRKRFFREELTIRLDANGAFKTDEVLFKLAELAKFKIHSIEQPIKPGLLEMEELCSKSPIPIAFDEELIGIEGDAKKALLKRLMPAYIILKPTLHGGMQGCREWIAIAEQLGIGWWITSALESSIGLNAISQFTASYPLTMPQGLGTGAIYENNIASPLQVSQGHIRYDASKNWELEDL</sequence>
<dbReference type="SFLD" id="SFLDF00009">
    <property type="entry name" value="o-succinylbenzoate_synthase"/>
    <property type="match status" value="1"/>
</dbReference>
<dbReference type="SUPFAM" id="SSF54826">
    <property type="entry name" value="Enolase N-terminal domain-like"/>
    <property type="match status" value="1"/>
</dbReference>
<dbReference type="SMART" id="SM00922">
    <property type="entry name" value="MR_MLE"/>
    <property type="match status" value="1"/>
</dbReference>
<dbReference type="InterPro" id="IPR013342">
    <property type="entry name" value="Mandelate_racemase_C"/>
</dbReference>
<protein>
    <submittedName>
        <fullName evidence="3">O-succinylbenzoate synthase</fullName>
    </submittedName>
</protein>
<dbReference type="CDD" id="cd03320">
    <property type="entry name" value="OSBS"/>
    <property type="match status" value="1"/>
</dbReference>
<dbReference type="InterPro" id="IPR029017">
    <property type="entry name" value="Enolase-like_N"/>
</dbReference>
<dbReference type="Pfam" id="PF13378">
    <property type="entry name" value="MR_MLE_C"/>
    <property type="match status" value="1"/>
</dbReference>
<name>A0ABW3K3E9_9BACT</name>